<sequence length="273" mass="30037">MNYSFAVYDDERKVYTASRAEQSRAAARNLGERRASAHAHLELVYLVTAFVPSLTACFANSPGSSRRTEVCTSLDVIVERVDDDAGMRNSFSNEQYCGPEKGRFSESAYATADCGLRLLFGLLRQQYRLNVRQYASLGDRHAAKELVQLLVVAYRELKMSRDDPGLLVVARRVTGQLEHLGGEIFHNGGQVDGSTGADALRIVTLAQQPMNTADGIEDRLDSNATSPFPSLYHLSTAGHSSRASRTTTTTLNKTMYTPRARELTTMNECVVSA</sequence>
<dbReference type="Proteomes" id="UP000299102">
    <property type="component" value="Unassembled WGS sequence"/>
</dbReference>
<dbReference type="AlphaFoldDB" id="A0A4C1ZKQ8"/>
<organism evidence="1 2">
    <name type="scientific">Eumeta variegata</name>
    <name type="common">Bagworm moth</name>
    <name type="synonym">Eumeta japonica</name>
    <dbReference type="NCBI Taxonomy" id="151549"/>
    <lineage>
        <taxon>Eukaryota</taxon>
        <taxon>Metazoa</taxon>
        <taxon>Ecdysozoa</taxon>
        <taxon>Arthropoda</taxon>
        <taxon>Hexapoda</taxon>
        <taxon>Insecta</taxon>
        <taxon>Pterygota</taxon>
        <taxon>Neoptera</taxon>
        <taxon>Endopterygota</taxon>
        <taxon>Lepidoptera</taxon>
        <taxon>Glossata</taxon>
        <taxon>Ditrysia</taxon>
        <taxon>Tineoidea</taxon>
        <taxon>Psychidae</taxon>
        <taxon>Oiketicinae</taxon>
        <taxon>Eumeta</taxon>
    </lineage>
</organism>
<name>A0A4C1ZKQ8_EUMVA</name>
<gene>
    <name evidence="1" type="ORF">EVAR_52521_1</name>
</gene>
<dbReference type="OrthoDB" id="8964543at2759"/>
<dbReference type="EMBL" id="BGZK01002004">
    <property type="protein sequence ID" value="GBP89471.1"/>
    <property type="molecule type" value="Genomic_DNA"/>
</dbReference>
<keyword evidence="2" id="KW-1185">Reference proteome</keyword>
<protein>
    <submittedName>
        <fullName evidence="1">Uncharacterized protein</fullName>
    </submittedName>
</protein>
<dbReference type="STRING" id="151549.A0A4C1ZKQ8"/>
<reference evidence="1 2" key="1">
    <citation type="journal article" date="2019" name="Commun. Biol.">
        <title>The bagworm genome reveals a unique fibroin gene that provides high tensile strength.</title>
        <authorList>
            <person name="Kono N."/>
            <person name="Nakamura H."/>
            <person name="Ohtoshi R."/>
            <person name="Tomita M."/>
            <person name="Numata K."/>
            <person name="Arakawa K."/>
        </authorList>
    </citation>
    <scope>NUCLEOTIDE SEQUENCE [LARGE SCALE GENOMIC DNA]</scope>
</reference>
<evidence type="ECO:0000313" key="1">
    <source>
        <dbReference type="EMBL" id="GBP89471.1"/>
    </source>
</evidence>
<accession>A0A4C1ZKQ8</accession>
<proteinExistence type="predicted"/>
<comment type="caution">
    <text evidence="1">The sequence shown here is derived from an EMBL/GenBank/DDBJ whole genome shotgun (WGS) entry which is preliminary data.</text>
</comment>
<evidence type="ECO:0000313" key="2">
    <source>
        <dbReference type="Proteomes" id="UP000299102"/>
    </source>
</evidence>